<keyword evidence="2" id="KW-0539">Nucleus</keyword>
<evidence type="ECO:0000259" key="4">
    <source>
        <dbReference type="Pfam" id="PF03178"/>
    </source>
</evidence>
<sequence>MYALHSTLLPSSAIHHSLFLANFTPSTIYQVPKPHAAIDGPDVKVVGNLVVAGGQDLRVFEIREEARPVQDGSNEVNGDDDVPMSEQPPLDDMGDSFFDSAPTDRAPVRYETTRRLHLLTRHQLQGEVTGLAPLRTIESSVDALDRLLVSFKDAKVGMAILEWSRGDIATVSLHTYERCTQVVNGSQQGYVPILRTDPLSRVAVLTLPEDSLAVLPVLQEQSELDIVQDAAFPSAFPKDVPYSPSFVLSLADVSPDIKNIEDVLFLPGFHSPTIAILFEPMQTWAGRYKSEKDTFRLEIRTVDLSAGGSYPLLTSVKGLPSDCLYLVACPTEIGGVVVVTTTGIIHVDQSGRIVATAVNAWWEYVTKLKGDPAFESQKLSLEASKAVFVTEHDMIIVLEDGNVHQVRFEMDGRAVGAIKIDQQSSMVPPPSSLIVAGPEAVFVASSEGDSLLAKVDKTRDVTAEPEESKEEMEVDWDEDLYGKEDDANANGKGGAASKIATGPVTVKLVTDDVLSGIGRISDIEFGIAVTDQGARTYPQLVAVGGGSQGSTINVFRRGIPITKKRRADQFSHATATWFLPIQRPTAHKFKDIPEAERTTIAFSSEVTHTRIFALSTRTTQDQIGRVGEPTIAAGAFFQRSSIVHVTPSQVVLLDSDAKLHQTVIAASPDLPPIVSASIADPYVVIKRADGSVSLLVGDSLARTVTQATFPDGAAPPVSITAEVFTDTTGVYRTFEATQPKDELSNGAHKTPAKAAQRSRTQLTGEQIKRLQEAKPTIAVDAQTMESTMNVARGSQWLALLTDSGELQIRSLPDLTLVLQSNGVALSEASFTDDYAGELEQVDEDTDMVQQMVFCPIGTRTLRPHVLVLHNSGRLNVYEAQPRFTLDARDQSRRSLAVRFRKVHTQLLSTSAGSTLAYSIHSFENIEGLTGAFVTGEKPHWILSSDAHPVRSFGLKQAAYAFGKATYLGGKGEYFMRIEDGSFLCYMPPTLNTDFTLPVDRYKMERTYSRVTFDPQSGHYVGATAISVPFQAYDEEGEIQLGTEGDNLIPPLNERSSLELFSAGSDPWRVIDGYDFDQNEEILCMESCTLESSSSPTGFRDFIVVGTGKNFGEDRASHGAVYVFEVMETVGEKDGISGWRLKFRTKDPTRNPVSALANINGYVVHSNGPKILAKGLDYDDRLMGLAFLDVSMYVTSIRVLKNMILVGDFVKSLVFAGFQENPYKFTTISRDLQDRSTVTADFLVHDGQVTFVTSDKAGDMRLLDFDPGDPESINGERLMVQTEFHCGSVITASKVIARRKTAEEEIAPQSQLIYATADGSLTTLVAVKPARFRRLQFVQDQLVRNAQHVAGLNPRAFRTVRNDLIARPLAKGVLDGGLLAHFAIQPIQRQRDMMRQIGTDAVTVASDLHALGGFW</sequence>
<feature type="domain" description="RSE1/DDB1/CPSF1 C-terminal" evidence="4">
    <location>
        <begin position="1055"/>
        <end position="1381"/>
    </location>
</feature>
<feature type="region of interest" description="Disordered" evidence="3">
    <location>
        <begin position="64"/>
        <end position="94"/>
    </location>
</feature>
<evidence type="ECO:0000259" key="5">
    <source>
        <dbReference type="Pfam" id="PF10433"/>
    </source>
</evidence>
<dbReference type="GO" id="GO:0005634">
    <property type="term" value="C:nucleus"/>
    <property type="evidence" value="ECO:0007669"/>
    <property type="project" value="UniProtKB-SubCell"/>
</dbReference>
<name>A0AAF1BTJ8_9TREE</name>
<dbReference type="GO" id="GO:0003676">
    <property type="term" value="F:nucleic acid binding"/>
    <property type="evidence" value="ECO:0007669"/>
    <property type="project" value="InterPro"/>
</dbReference>
<evidence type="ECO:0000256" key="3">
    <source>
        <dbReference type="SAM" id="MobiDB-lite"/>
    </source>
</evidence>
<protein>
    <submittedName>
        <fullName evidence="7">Protein CFT1</fullName>
    </submittedName>
</protein>
<comment type="subcellular location">
    <subcellularLocation>
        <location evidence="1">Nucleus</location>
    </subcellularLocation>
</comment>
<evidence type="ECO:0000256" key="2">
    <source>
        <dbReference type="ARBA" id="ARBA00023242"/>
    </source>
</evidence>
<reference evidence="7" key="1">
    <citation type="submission" date="2023-10" db="EMBL/GenBank/DDBJ databases">
        <authorList>
            <person name="Noh H."/>
        </authorList>
    </citation>
    <scope>NUCLEOTIDE SEQUENCE</scope>
    <source>
        <strain evidence="7">DUCC4014</strain>
    </source>
</reference>
<dbReference type="InterPro" id="IPR015943">
    <property type="entry name" value="WD40/YVTN_repeat-like_dom_sf"/>
</dbReference>
<dbReference type="EMBL" id="CP086719">
    <property type="protein sequence ID" value="WOO84883.1"/>
    <property type="molecule type" value="Genomic_DNA"/>
</dbReference>
<dbReference type="Pfam" id="PF23726">
    <property type="entry name" value="Beta-prop_RSE1_2nd"/>
    <property type="match status" value="1"/>
</dbReference>
<dbReference type="InterPro" id="IPR058543">
    <property type="entry name" value="Beta-prop_RSE1/DDB1/CPSF1_2nd"/>
</dbReference>
<evidence type="ECO:0000313" key="7">
    <source>
        <dbReference type="EMBL" id="WOO84883.1"/>
    </source>
</evidence>
<accession>A0AAF1BTJ8</accession>
<evidence type="ECO:0000256" key="1">
    <source>
        <dbReference type="ARBA" id="ARBA00004123"/>
    </source>
</evidence>
<gene>
    <name evidence="7" type="primary">CFT1</name>
    <name evidence="7" type="ORF">LOC62_06G008394</name>
</gene>
<dbReference type="InterPro" id="IPR004871">
    <property type="entry name" value="RSE1/DDB1/CPSF1_C"/>
</dbReference>
<dbReference type="Gene3D" id="2.130.10.10">
    <property type="entry name" value="YVTN repeat-like/Quinoprotein amine dehydrogenase"/>
    <property type="match status" value="3"/>
</dbReference>
<proteinExistence type="predicted"/>
<evidence type="ECO:0000259" key="6">
    <source>
        <dbReference type="Pfam" id="PF23726"/>
    </source>
</evidence>
<dbReference type="PANTHER" id="PTHR10644">
    <property type="entry name" value="DNA REPAIR/RNA PROCESSING CPSF FAMILY"/>
    <property type="match status" value="1"/>
</dbReference>
<feature type="domain" description="RSE1/DDB1/CPSF1 first beta-propeller" evidence="5">
    <location>
        <begin position="112"/>
        <end position="459"/>
    </location>
</feature>
<dbReference type="Pfam" id="PF10433">
    <property type="entry name" value="Beta-prop_RSE1_1st"/>
    <property type="match status" value="1"/>
</dbReference>
<dbReference type="Proteomes" id="UP000827549">
    <property type="component" value="Chromosome 6"/>
</dbReference>
<evidence type="ECO:0000313" key="8">
    <source>
        <dbReference type="Proteomes" id="UP000827549"/>
    </source>
</evidence>
<dbReference type="InterPro" id="IPR050358">
    <property type="entry name" value="RSE1/DDB1/CFT1"/>
</dbReference>
<dbReference type="Pfam" id="PF03178">
    <property type="entry name" value="CPSF_A"/>
    <property type="match status" value="1"/>
</dbReference>
<dbReference type="RefSeq" id="XP_062630909.1">
    <property type="nucleotide sequence ID" value="XM_062774925.1"/>
</dbReference>
<keyword evidence="8" id="KW-1185">Reference proteome</keyword>
<feature type="domain" description="RSE1/DDB1/CPSF1 second beta-propeller" evidence="6">
    <location>
        <begin position="569"/>
        <end position="955"/>
    </location>
</feature>
<dbReference type="GeneID" id="87811560"/>
<organism evidence="7 8">
    <name type="scientific">Vanrija pseudolonga</name>
    <dbReference type="NCBI Taxonomy" id="143232"/>
    <lineage>
        <taxon>Eukaryota</taxon>
        <taxon>Fungi</taxon>
        <taxon>Dikarya</taxon>
        <taxon>Basidiomycota</taxon>
        <taxon>Agaricomycotina</taxon>
        <taxon>Tremellomycetes</taxon>
        <taxon>Trichosporonales</taxon>
        <taxon>Trichosporonaceae</taxon>
        <taxon>Vanrija</taxon>
    </lineage>
</organism>
<dbReference type="InterPro" id="IPR018846">
    <property type="entry name" value="Beta-prop_RSE1/DDB1/CPSF1_1st"/>
</dbReference>